<dbReference type="Pfam" id="PF06804">
    <property type="entry name" value="Lipoprotein_18"/>
    <property type="match status" value="1"/>
</dbReference>
<feature type="signal peptide" evidence="1">
    <location>
        <begin position="1"/>
        <end position="26"/>
    </location>
</feature>
<feature type="chain" id="PRO_5045623759" evidence="1">
    <location>
        <begin position="27"/>
        <end position="379"/>
    </location>
</feature>
<dbReference type="Proteomes" id="UP001303946">
    <property type="component" value="Chromosome"/>
</dbReference>
<organism evidence="2 3">
    <name type="scientific">Piscinibacter gummiphilus</name>
    <dbReference type="NCBI Taxonomy" id="946333"/>
    <lineage>
        <taxon>Bacteria</taxon>
        <taxon>Pseudomonadati</taxon>
        <taxon>Pseudomonadota</taxon>
        <taxon>Betaproteobacteria</taxon>
        <taxon>Burkholderiales</taxon>
        <taxon>Sphaerotilaceae</taxon>
        <taxon>Piscinibacter</taxon>
    </lineage>
</organism>
<keyword evidence="1" id="KW-0732">Signal</keyword>
<name>A0ABZ0CZF4_9BURK</name>
<evidence type="ECO:0000256" key="1">
    <source>
        <dbReference type="SAM" id="SignalP"/>
    </source>
</evidence>
<gene>
    <name evidence="2" type="primary">bamC</name>
    <name evidence="2" type="ORF">RXV79_09510</name>
</gene>
<keyword evidence="3" id="KW-1185">Reference proteome</keyword>
<dbReference type="EMBL" id="CP136336">
    <property type="protein sequence ID" value="WOB10280.1"/>
    <property type="molecule type" value="Genomic_DNA"/>
</dbReference>
<evidence type="ECO:0000313" key="2">
    <source>
        <dbReference type="EMBL" id="WOB10280.1"/>
    </source>
</evidence>
<proteinExistence type="predicted"/>
<dbReference type="RefSeq" id="WP_316703187.1">
    <property type="nucleotide sequence ID" value="NZ_CP136336.1"/>
</dbReference>
<dbReference type="InterPro" id="IPR042268">
    <property type="entry name" value="BamC_C"/>
</dbReference>
<evidence type="ECO:0000313" key="3">
    <source>
        <dbReference type="Proteomes" id="UP001303946"/>
    </source>
</evidence>
<sequence>MFNVIRVPLSSLATATALLCTLTACSALDSAVSGDKVDYRTAKTKATPLEVPPDLTQLAVDPRYAPTAGVISAAQLQAPGVAASAPVTNQVAPTALGDVRLERQGNLRFLSTNIPTDQLWPQLQEFWKERGLALTVDQPDVGVMETVWAENRAKLSDDIIRKTIGKVFDSLYDTGERDKYRTRVERSERGTDIYISHRGMEEVYSSQLKDQTTWKPRPSDPTLEGEMLSRLMIKLGAKAEVAKAAMAQAAATSTASTAARARTLTGRPAATLQLDESFDRAWRRVGLALDRSGFTVEDRDRAQGLYFVRYVDPAQAGKEEPGFFARLFTDAKLSGPIRYRVNVKAEGEVSTVSVYDAKGQPENGDAGQRIVKLLVDDLK</sequence>
<accession>A0ABZ0CZF4</accession>
<dbReference type="InterPro" id="IPR010653">
    <property type="entry name" value="NlpB/DapX"/>
</dbReference>
<dbReference type="PROSITE" id="PS51257">
    <property type="entry name" value="PROKAR_LIPOPROTEIN"/>
    <property type="match status" value="1"/>
</dbReference>
<reference evidence="2 3" key="1">
    <citation type="submission" date="2023-10" db="EMBL/GenBank/DDBJ databases">
        <title>Bacteria for the degradation of biodegradable plastic PBAT(Polybutylene adipate terephthalate).</title>
        <authorList>
            <person name="Weon H.-Y."/>
            <person name="Yeon J."/>
        </authorList>
    </citation>
    <scope>NUCLEOTIDE SEQUENCE [LARGE SCALE GENOMIC DNA]</scope>
    <source>
        <strain evidence="2 3">SBD 7-3</strain>
    </source>
</reference>
<protein>
    <submittedName>
        <fullName evidence="2">Outer membrane protein assembly factor BamC</fullName>
    </submittedName>
</protein>
<dbReference type="Gene3D" id="3.30.310.170">
    <property type="entry name" value="Outer membrane protein assembly factor BamC"/>
    <property type="match status" value="1"/>
</dbReference>